<evidence type="ECO:0000313" key="1">
    <source>
        <dbReference type="EMBL" id="PIR69167.1"/>
    </source>
</evidence>
<accession>A0A2J0JIP6</accession>
<sequence>MIDTIILLIPKYLVKNRNGTEKLGWDAQSNNPKNGYAKWIRNPNKLELETGKYYPRLTGYKRFSDYFIKIEFSVPKLLYDNNLDEVEDNDFQKIVKILYARLYEMDIKINLNDLSNAKVSAIHYSKNIELHNGYTAQYIIRELEKTNKRKSFDNTTFRFSNDGDSLQIYTKSHSFVIYDKISDMQKTLKRSVDRDKTDYQRSLFSQLNNKKEILRFEVRLSETRKMKSMLEKIGYKDEYTFSKLFSTDISKKVVNMYWNNLIKDARICYLPINSPKHILELICIKYPKMKYLKKLQMGMLCLLASDEGGIPELRNILMKGTDYRSWNNIIKDYKKLSENIGNIKSREWIETIEEQLKLYNAYRIK</sequence>
<reference evidence="2" key="1">
    <citation type="submission" date="2017-09" db="EMBL/GenBank/DDBJ databases">
        <title>Depth-based differentiation of microbial function through sediment-hosted aquifers and enrichment of novel symbionts in the deep terrestrial subsurface.</title>
        <authorList>
            <person name="Probst A.J."/>
            <person name="Ladd B."/>
            <person name="Jarett J.K."/>
            <person name="Geller-Mcgrath D.E."/>
            <person name="Sieber C.M.K."/>
            <person name="Emerson J.B."/>
            <person name="Anantharaman K."/>
            <person name="Thomas B.C."/>
            <person name="Malmstrom R."/>
            <person name="Stieglmeier M."/>
            <person name="Klingl A."/>
            <person name="Woyke T."/>
            <person name="Ryan C.M."/>
            <person name="Banfield J.F."/>
        </authorList>
    </citation>
    <scope>NUCLEOTIDE SEQUENCE [LARGE SCALE GENOMIC DNA]</scope>
</reference>
<dbReference type="AlphaFoldDB" id="A0A2J0JIP6"/>
<comment type="caution">
    <text evidence="1">The sequence shown here is derived from an EMBL/GenBank/DDBJ whole genome shotgun (WGS) entry which is preliminary data.</text>
</comment>
<name>A0A2J0JIP6_9BACT</name>
<evidence type="ECO:0000313" key="2">
    <source>
        <dbReference type="Proteomes" id="UP000228613"/>
    </source>
</evidence>
<protein>
    <submittedName>
        <fullName evidence="1">Uncharacterized protein</fullName>
    </submittedName>
</protein>
<proteinExistence type="predicted"/>
<dbReference type="Proteomes" id="UP000228613">
    <property type="component" value="Unassembled WGS sequence"/>
</dbReference>
<dbReference type="EMBL" id="PFCP01000001">
    <property type="protein sequence ID" value="PIR69167.1"/>
    <property type="molecule type" value="Genomic_DNA"/>
</dbReference>
<organism evidence="1 2">
    <name type="scientific">Candidatus Nomurabacteria bacterium CG10_big_fil_rev_8_21_14_0_10_03_31_7</name>
    <dbReference type="NCBI Taxonomy" id="1974730"/>
    <lineage>
        <taxon>Bacteria</taxon>
        <taxon>Candidatus Nomuraibacteriota</taxon>
    </lineage>
</organism>
<gene>
    <name evidence="1" type="ORF">COU48_00025</name>
</gene>